<keyword evidence="6" id="KW-1185">Reference proteome</keyword>
<dbReference type="SUPFAM" id="SSF48452">
    <property type="entry name" value="TPR-like"/>
    <property type="match status" value="2"/>
</dbReference>
<protein>
    <submittedName>
        <fullName evidence="5">Uncharacterized protein</fullName>
    </submittedName>
</protein>
<dbReference type="Gene3D" id="1.25.40.10">
    <property type="entry name" value="Tetratricopeptide repeat domain"/>
    <property type="match status" value="2"/>
</dbReference>
<sequence length="316" mass="35587">KGWSLLATGFRHGQEASKCFQRALAEDEANGEFLAGSAIAAFASYTHSRDFEYKSDAKKKLSAIIQEEPQNYEAKMYLAKILERWDRPQAEALVEDVVRNSRDPEVLRNAAKFFQGEVPEKAIAILERAISLDPTYHLPHYDLGRCYKEQLAVADTGRREEILAAATEAFKMAVQKDPASVFAKLALAEMLGEKTPGYQEEIYLNLMSEVSTLSKRCQQAVYLHWGDFLLYTRESLPKAAEMYKAGFAIPDKYLERPQLKSRLQEVAEKFQQSSQTTEAKAIRDFINANERPWGERKSSDGNSRAEGTEPPSGSLS</sequence>
<dbReference type="EMBL" id="AGCU01147406">
    <property type="status" value="NOT_ANNOTATED_CDS"/>
    <property type="molecule type" value="Genomic_DNA"/>
</dbReference>
<dbReference type="OMA" id="ICYMDLL"/>
<reference evidence="6" key="1">
    <citation type="submission" date="2011-10" db="EMBL/GenBank/DDBJ databases">
        <authorList>
            <consortium name="Soft-shell Turtle Genome Consortium"/>
        </authorList>
    </citation>
    <scope>NUCLEOTIDE SEQUENCE [LARGE SCALE GENOMIC DNA]</scope>
    <source>
        <strain evidence="6">Daiwa-1</strain>
    </source>
</reference>
<evidence type="ECO:0000256" key="2">
    <source>
        <dbReference type="ARBA" id="ARBA00022803"/>
    </source>
</evidence>
<reference evidence="5" key="3">
    <citation type="submission" date="2025-08" db="UniProtKB">
        <authorList>
            <consortium name="Ensembl"/>
        </authorList>
    </citation>
    <scope>IDENTIFICATION</scope>
</reference>
<name>K7FMQ8_PELSI</name>
<dbReference type="GO" id="GO:0051607">
    <property type="term" value="P:defense response to virus"/>
    <property type="evidence" value="ECO:0007669"/>
    <property type="project" value="TreeGrafter"/>
</dbReference>
<evidence type="ECO:0000256" key="1">
    <source>
        <dbReference type="ARBA" id="ARBA00022737"/>
    </source>
</evidence>
<accession>K7FMQ8</accession>
<evidence type="ECO:0000313" key="6">
    <source>
        <dbReference type="Proteomes" id="UP000007267"/>
    </source>
</evidence>
<dbReference type="eggNOG" id="KOG1124">
    <property type="taxonomic scope" value="Eukaryota"/>
</dbReference>
<evidence type="ECO:0000256" key="4">
    <source>
        <dbReference type="SAM" id="MobiDB-lite"/>
    </source>
</evidence>
<dbReference type="InterPro" id="IPR011990">
    <property type="entry name" value="TPR-like_helical_dom_sf"/>
</dbReference>
<dbReference type="STRING" id="13735.ENSPSIP00000009318"/>
<reference evidence="5" key="4">
    <citation type="submission" date="2025-09" db="UniProtKB">
        <authorList>
            <consortium name="Ensembl"/>
        </authorList>
    </citation>
    <scope>IDENTIFICATION</scope>
</reference>
<keyword evidence="1" id="KW-0677">Repeat</keyword>
<keyword evidence="2" id="KW-0802">TPR repeat</keyword>
<dbReference type="GeneTree" id="ENSGT00950000182946"/>
<organism evidence="5 6">
    <name type="scientific">Pelodiscus sinensis</name>
    <name type="common">Chinese softshell turtle</name>
    <name type="synonym">Trionyx sinensis</name>
    <dbReference type="NCBI Taxonomy" id="13735"/>
    <lineage>
        <taxon>Eukaryota</taxon>
        <taxon>Metazoa</taxon>
        <taxon>Chordata</taxon>
        <taxon>Craniata</taxon>
        <taxon>Vertebrata</taxon>
        <taxon>Euteleostomi</taxon>
        <taxon>Archelosauria</taxon>
        <taxon>Testudinata</taxon>
        <taxon>Testudines</taxon>
        <taxon>Cryptodira</taxon>
        <taxon>Trionychia</taxon>
        <taxon>Trionychidae</taxon>
        <taxon>Pelodiscus</taxon>
    </lineage>
</organism>
<dbReference type="Ensembl" id="ENSPSIT00000009364.1">
    <property type="protein sequence ID" value="ENSPSIP00000009318.1"/>
    <property type="gene ID" value="ENSPSIG00000008495.1"/>
</dbReference>
<dbReference type="PANTHER" id="PTHR10271:SF0">
    <property type="entry name" value="INTERFERON-INDUCED PROTEIN WITH TETRATRICOPEPTIDE REPEATS 5"/>
    <property type="match status" value="1"/>
</dbReference>
<dbReference type="GO" id="GO:0005829">
    <property type="term" value="C:cytosol"/>
    <property type="evidence" value="ECO:0007669"/>
    <property type="project" value="TreeGrafter"/>
</dbReference>
<reference evidence="6" key="2">
    <citation type="journal article" date="2013" name="Nat. Genet.">
        <title>The draft genomes of soft-shell turtle and green sea turtle yield insights into the development and evolution of the turtle-specific body plan.</title>
        <authorList>
            <person name="Wang Z."/>
            <person name="Pascual-Anaya J."/>
            <person name="Zadissa A."/>
            <person name="Li W."/>
            <person name="Niimura Y."/>
            <person name="Huang Z."/>
            <person name="Li C."/>
            <person name="White S."/>
            <person name="Xiong Z."/>
            <person name="Fang D."/>
            <person name="Wang B."/>
            <person name="Ming Y."/>
            <person name="Chen Y."/>
            <person name="Zheng Y."/>
            <person name="Kuraku S."/>
            <person name="Pignatelli M."/>
            <person name="Herrero J."/>
            <person name="Beal K."/>
            <person name="Nozawa M."/>
            <person name="Li Q."/>
            <person name="Wang J."/>
            <person name="Zhang H."/>
            <person name="Yu L."/>
            <person name="Shigenobu S."/>
            <person name="Wang J."/>
            <person name="Liu J."/>
            <person name="Flicek P."/>
            <person name="Searle S."/>
            <person name="Wang J."/>
            <person name="Kuratani S."/>
            <person name="Yin Y."/>
            <person name="Aken B."/>
            <person name="Zhang G."/>
            <person name="Irie N."/>
        </authorList>
    </citation>
    <scope>NUCLEOTIDE SEQUENCE [LARGE SCALE GENOMIC DNA]</scope>
    <source>
        <strain evidence="6">Daiwa-1</strain>
    </source>
</reference>
<dbReference type="PANTHER" id="PTHR10271">
    <property type="entry name" value="INTERFERON-INDUCED PROTEIN WITH TETRATRICOPEPTIDE REPEATS"/>
    <property type="match status" value="1"/>
</dbReference>
<feature type="region of interest" description="Disordered" evidence="4">
    <location>
        <begin position="265"/>
        <end position="316"/>
    </location>
</feature>
<comment type="similarity">
    <text evidence="3">Belongs to the IFIT family.</text>
</comment>
<evidence type="ECO:0000256" key="3">
    <source>
        <dbReference type="ARBA" id="ARBA00038336"/>
    </source>
</evidence>
<dbReference type="HOGENOM" id="CLU_881516_0_0_1"/>
<proteinExistence type="inferred from homology"/>
<dbReference type="AlphaFoldDB" id="K7FMQ8"/>
<evidence type="ECO:0000313" key="5">
    <source>
        <dbReference type="Ensembl" id="ENSPSIP00000009318.1"/>
    </source>
</evidence>
<dbReference type="Proteomes" id="UP000007267">
    <property type="component" value="Unassembled WGS sequence"/>
</dbReference>